<protein>
    <submittedName>
        <fullName evidence="2">Uncharacterized mitochondrial protein AtMg00310-like</fullName>
    </submittedName>
</protein>
<sequence length="159" mass="18624">MMKAKLEGGLGFRNLLCFNKAMLGKQIWRMIRYPNFLVSRILKSKYYPKDSILNCETPKNASWFWQSIISAREAVKGGILKRVGSGKSIRIWKDQWIPNNLNGRPTTRMPESGEGQKVEELISNFRWNRNEIYRRFNRKDAENILKIPISLSRSGDMHF</sequence>
<name>A0ABM4VQD2_COFAR</name>
<organism evidence="1 2">
    <name type="scientific">Coffea arabica</name>
    <name type="common">Arabian coffee</name>
    <dbReference type="NCBI Taxonomy" id="13443"/>
    <lineage>
        <taxon>Eukaryota</taxon>
        <taxon>Viridiplantae</taxon>
        <taxon>Streptophyta</taxon>
        <taxon>Embryophyta</taxon>
        <taxon>Tracheophyta</taxon>
        <taxon>Spermatophyta</taxon>
        <taxon>Magnoliopsida</taxon>
        <taxon>eudicotyledons</taxon>
        <taxon>Gunneridae</taxon>
        <taxon>Pentapetalae</taxon>
        <taxon>asterids</taxon>
        <taxon>lamiids</taxon>
        <taxon>Gentianales</taxon>
        <taxon>Rubiaceae</taxon>
        <taxon>Ixoroideae</taxon>
        <taxon>Gardenieae complex</taxon>
        <taxon>Bertiereae - Coffeeae clade</taxon>
        <taxon>Coffeeae</taxon>
        <taxon>Coffea</taxon>
    </lineage>
</organism>
<accession>A0ABM4VQD2</accession>
<reference evidence="2" key="1">
    <citation type="submission" date="2025-08" db="UniProtKB">
        <authorList>
            <consortium name="RefSeq"/>
        </authorList>
    </citation>
    <scope>IDENTIFICATION</scope>
    <source>
        <tissue evidence="2">Leaves</tissue>
    </source>
</reference>
<proteinExistence type="predicted"/>
<dbReference type="RefSeq" id="XP_071921745.1">
    <property type="nucleotide sequence ID" value="XM_072065644.1"/>
</dbReference>
<evidence type="ECO:0000313" key="2">
    <source>
        <dbReference type="RefSeq" id="XP_071921745.1"/>
    </source>
</evidence>
<dbReference type="GeneID" id="140014586"/>
<gene>
    <name evidence="2" type="primary">LOC140014586</name>
</gene>
<dbReference type="Proteomes" id="UP001652660">
    <property type="component" value="Chromosome 9e"/>
</dbReference>
<keyword evidence="1" id="KW-1185">Reference proteome</keyword>
<evidence type="ECO:0000313" key="1">
    <source>
        <dbReference type="Proteomes" id="UP001652660"/>
    </source>
</evidence>